<feature type="compositionally biased region" description="Pro residues" evidence="1">
    <location>
        <begin position="260"/>
        <end position="270"/>
    </location>
</feature>
<protein>
    <submittedName>
        <fullName evidence="2">Uncharacterized protein</fullName>
    </submittedName>
</protein>
<dbReference type="OrthoDB" id="407275at2759"/>
<feature type="compositionally biased region" description="Low complexity" evidence="1">
    <location>
        <begin position="497"/>
        <end position="510"/>
    </location>
</feature>
<gene>
    <name evidence="2" type="ORF">FOL47_002273</name>
</gene>
<evidence type="ECO:0000313" key="2">
    <source>
        <dbReference type="EMBL" id="KAF4670042.1"/>
    </source>
</evidence>
<feature type="compositionally biased region" description="Acidic residues" evidence="1">
    <location>
        <begin position="511"/>
        <end position="526"/>
    </location>
</feature>
<feature type="compositionally biased region" description="Polar residues" evidence="1">
    <location>
        <begin position="371"/>
        <end position="381"/>
    </location>
</feature>
<feature type="compositionally biased region" description="Low complexity" evidence="1">
    <location>
        <begin position="287"/>
        <end position="300"/>
    </location>
</feature>
<feature type="region of interest" description="Disordered" evidence="1">
    <location>
        <begin position="337"/>
        <end position="381"/>
    </location>
</feature>
<dbReference type="EMBL" id="JAAPAO010000160">
    <property type="protein sequence ID" value="KAF4670042.1"/>
    <property type="molecule type" value="Genomic_DNA"/>
</dbReference>
<keyword evidence="3" id="KW-1185">Reference proteome</keyword>
<feature type="region of interest" description="Disordered" evidence="1">
    <location>
        <begin position="448"/>
        <end position="526"/>
    </location>
</feature>
<reference evidence="2 3" key="1">
    <citation type="submission" date="2020-04" db="EMBL/GenBank/DDBJ databases">
        <title>Perkinsus chesapeaki whole genome sequence.</title>
        <authorList>
            <person name="Bogema D.R."/>
        </authorList>
    </citation>
    <scope>NUCLEOTIDE SEQUENCE [LARGE SCALE GENOMIC DNA]</scope>
    <source>
        <strain evidence="2">ATCC PRA-425</strain>
    </source>
</reference>
<evidence type="ECO:0000256" key="1">
    <source>
        <dbReference type="SAM" id="MobiDB-lite"/>
    </source>
</evidence>
<feature type="compositionally biased region" description="Polar residues" evidence="1">
    <location>
        <begin position="222"/>
        <end position="241"/>
    </location>
</feature>
<organism evidence="2 3">
    <name type="scientific">Perkinsus chesapeaki</name>
    <name type="common">Clam parasite</name>
    <name type="synonym">Perkinsus andrewsi</name>
    <dbReference type="NCBI Taxonomy" id="330153"/>
    <lineage>
        <taxon>Eukaryota</taxon>
        <taxon>Sar</taxon>
        <taxon>Alveolata</taxon>
        <taxon>Perkinsozoa</taxon>
        <taxon>Perkinsea</taxon>
        <taxon>Perkinsida</taxon>
        <taxon>Perkinsidae</taxon>
        <taxon>Perkinsus</taxon>
    </lineage>
</organism>
<proteinExistence type="predicted"/>
<feature type="region of interest" description="Disordered" evidence="1">
    <location>
        <begin position="260"/>
        <end position="300"/>
    </location>
</feature>
<dbReference type="Proteomes" id="UP000591131">
    <property type="component" value="Unassembled WGS sequence"/>
</dbReference>
<sequence>MQRADAVHAPLHDRNCKGHSNCMPTGTSGTISMLRGAMGTPPIPEDEQLVDIDTMGSVHTSSGQRAAQQTRFSAVLDTSVSEYPSPSTSPASSISHSLVSAATLADMQTSSHRHFHQTLLQFPRSATPPKPSTSLEVTTPQARIFLCAVINEAVQTERLPAREAMVAMSGVLGDDTAVTDRMYTFVSAGKNLDEQLRMLQLWIEFQSSPLAGAVTCSKKGGDNNSSSISPGDTSTIASPNLQESPYGGYYGPYGAYPPPPYPGNQPGVPPHHPHPYGFAPYPPPMPSRGSPPLQNGQAHQHYGGGYYYPHCYSPPPHAPYSPPPALNLQQAIMSMAASPPAQGSTEGTNGGGRHQLQSPDANPAGPGGHSTGSMKTPSIYSNASAMTGNSMALSNGNLAAGNYRLNHGGENGNEAPPVLFQPMARRPDDFQPLVLEPIRGSSPSPTFFNASPPLPSPTSSIQSAAPSPTPTVIHNPTATRPNQLGLASGMPTTEKSGLTTTEPNDTGTETTETELAADDETTPIST</sequence>
<comment type="caution">
    <text evidence="2">The sequence shown here is derived from an EMBL/GenBank/DDBJ whole genome shotgun (WGS) entry which is preliminary data.</text>
</comment>
<accession>A0A7J6MEM5</accession>
<feature type="region of interest" description="Disordered" evidence="1">
    <location>
        <begin position="217"/>
        <end position="241"/>
    </location>
</feature>
<feature type="compositionally biased region" description="Polar residues" evidence="1">
    <location>
        <begin position="457"/>
        <end position="482"/>
    </location>
</feature>
<name>A0A7J6MEM5_PERCH</name>
<dbReference type="AlphaFoldDB" id="A0A7J6MEM5"/>
<evidence type="ECO:0000313" key="3">
    <source>
        <dbReference type="Proteomes" id="UP000591131"/>
    </source>
</evidence>